<dbReference type="PIRSF" id="PIRSF003169">
    <property type="entry name" value="STHK_DegS"/>
    <property type="match status" value="1"/>
</dbReference>
<dbReference type="InterPro" id="IPR036890">
    <property type="entry name" value="HATPase_C_sf"/>
</dbReference>
<dbReference type="InterPro" id="IPR008595">
    <property type="entry name" value="DegS"/>
</dbReference>
<feature type="coiled-coil region" evidence="8">
    <location>
        <begin position="111"/>
        <end position="138"/>
    </location>
</feature>
<gene>
    <name evidence="10" type="ORF">EV213_11514</name>
</gene>
<dbReference type="Pfam" id="PF07730">
    <property type="entry name" value="HisKA_3"/>
    <property type="match status" value="1"/>
</dbReference>
<dbReference type="EC" id="3.1.3.-" evidence="7"/>
<dbReference type="SMART" id="SM00387">
    <property type="entry name" value="HATPase_c"/>
    <property type="match status" value="1"/>
</dbReference>
<dbReference type="RefSeq" id="WP_133581428.1">
    <property type="nucleotide sequence ID" value="NZ_SNYJ01000015.1"/>
</dbReference>
<accession>A0A4R6TU87</accession>
<keyword evidence="5 7" id="KW-0067">ATP-binding</keyword>
<dbReference type="Gene3D" id="3.30.565.10">
    <property type="entry name" value="Histidine kinase-like ATPase, C-terminal domain"/>
    <property type="match status" value="1"/>
</dbReference>
<dbReference type="GO" id="GO:0046983">
    <property type="term" value="F:protein dimerization activity"/>
    <property type="evidence" value="ECO:0007669"/>
    <property type="project" value="InterPro"/>
</dbReference>
<dbReference type="PANTHER" id="PTHR24421">
    <property type="entry name" value="NITRATE/NITRITE SENSOR PROTEIN NARX-RELATED"/>
    <property type="match status" value="1"/>
</dbReference>
<organism evidence="10 11">
    <name type="scientific">Aureibacillus halotolerans</name>
    <dbReference type="NCBI Taxonomy" id="1508390"/>
    <lineage>
        <taxon>Bacteria</taxon>
        <taxon>Bacillati</taxon>
        <taxon>Bacillota</taxon>
        <taxon>Bacilli</taxon>
        <taxon>Bacillales</taxon>
        <taxon>Bacillaceae</taxon>
        <taxon>Aureibacillus</taxon>
    </lineage>
</organism>
<dbReference type="GO" id="GO:0004721">
    <property type="term" value="F:phosphoprotein phosphatase activity"/>
    <property type="evidence" value="ECO:0007669"/>
    <property type="project" value="UniProtKB-UniRule"/>
</dbReference>
<proteinExistence type="predicted"/>
<dbReference type="GO" id="GO:0016020">
    <property type="term" value="C:membrane"/>
    <property type="evidence" value="ECO:0007669"/>
    <property type="project" value="InterPro"/>
</dbReference>
<evidence type="ECO:0000259" key="9">
    <source>
        <dbReference type="PROSITE" id="PS50109"/>
    </source>
</evidence>
<keyword evidence="6 7" id="KW-0902">Two-component regulatory system</keyword>
<dbReference type="CDD" id="cd16917">
    <property type="entry name" value="HATPase_UhpB-NarQ-NarX-like"/>
    <property type="match status" value="1"/>
</dbReference>
<dbReference type="AlphaFoldDB" id="A0A4R6TU87"/>
<keyword evidence="7" id="KW-0378">Hydrolase</keyword>
<evidence type="ECO:0000256" key="2">
    <source>
        <dbReference type="ARBA" id="ARBA00022679"/>
    </source>
</evidence>
<dbReference type="InterPro" id="IPR003594">
    <property type="entry name" value="HATPase_dom"/>
</dbReference>
<evidence type="ECO:0000256" key="5">
    <source>
        <dbReference type="ARBA" id="ARBA00022840"/>
    </source>
</evidence>
<dbReference type="EMBL" id="SNYJ01000015">
    <property type="protein sequence ID" value="TDQ36921.1"/>
    <property type="molecule type" value="Genomic_DNA"/>
</dbReference>
<comment type="catalytic activity">
    <reaction evidence="1 7">
        <text>ATP + protein L-histidine = ADP + protein N-phospho-L-histidine.</text>
        <dbReference type="EC" id="2.7.13.3"/>
    </reaction>
</comment>
<dbReference type="GO" id="GO:0005524">
    <property type="term" value="F:ATP binding"/>
    <property type="evidence" value="ECO:0007669"/>
    <property type="project" value="UniProtKB-UniRule"/>
</dbReference>
<keyword evidence="11" id="KW-1185">Reference proteome</keyword>
<dbReference type="PROSITE" id="PS50109">
    <property type="entry name" value="HIS_KIN"/>
    <property type="match status" value="1"/>
</dbReference>
<evidence type="ECO:0000256" key="3">
    <source>
        <dbReference type="ARBA" id="ARBA00022741"/>
    </source>
</evidence>
<evidence type="ECO:0000256" key="7">
    <source>
        <dbReference type="PIRNR" id="PIRNR003169"/>
    </source>
</evidence>
<dbReference type="GO" id="GO:0000155">
    <property type="term" value="F:phosphorelay sensor kinase activity"/>
    <property type="evidence" value="ECO:0007669"/>
    <property type="project" value="UniProtKB-UniRule"/>
</dbReference>
<feature type="domain" description="Histidine kinase" evidence="9">
    <location>
        <begin position="183"/>
        <end position="379"/>
    </location>
</feature>
<protein>
    <recommendedName>
        <fullName evidence="7">Signal transduction histidine-protein kinase/phosphatase DegS</fullName>
        <ecNumber evidence="7">2.7.13.3</ecNumber>
        <ecNumber evidence="7">3.1.3.-</ecNumber>
    </recommendedName>
</protein>
<dbReference type="SUPFAM" id="SSF55874">
    <property type="entry name" value="ATPase domain of HSP90 chaperone/DNA topoisomerase II/histidine kinase"/>
    <property type="match status" value="1"/>
</dbReference>
<dbReference type="GO" id="GO:0005737">
    <property type="term" value="C:cytoplasm"/>
    <property type="evidence" value="ECO:0007669"/>
    <property type="project" value="UniProtKB-SubCell"/>
</dbReference>
<keyword evidence="4 7" id="KW-0418">Kinase</keyword>
<evidence type="ECO:0000256" key="8">
    <source>
        <dbReference type="SAM" id="Coils"/>
    </source>
</evidence>
<dbReference type="Pfam" id="PF05384">
    <property type="entry name" value="DegS"/>
    <property type="match status" value="1"/>
</dbReference>
<keyword evidence="7" id="KW-0904">Protein phosphatase</keyword>
<dbReference type="InterPro" id="IPR005467">
    <property type="entry name" value="His_kinase_dom"/>
</dbReference>
<evidence type="ECO:0000256" key="6">
    <source>
        <dbReference type="ARBA" id="ARBA00023012"/>
    </source>
</evidence>
<keyword evidence="7" id="KW-0963">Cytoplasm</keyword>
<comment type="function">
    <text evidence="7">Member of the two-component regulatory system DegS/DegU, which plays an important role in the transition growth phase.</text>
</comment>
<dbReference type="InterPro" id="IPR016381">
    <property type="entry name" value="Sig_transdc_His_kinase_DegS"/>
</dbReference>
<dbReference type="PANTHER" id="PTHR24421:SF55">
    <property type="entry name" value="SENSOR HISTIDINE KINASE YDFH"/>
    <property type="match status" value="1"/>
</dbReference>
<dbReference type="InterPro" id="IPR011712">
    <property type="entry name" value="Sig_transdc_His_kin_sub3_dim/P"/>
</dbReference>
<dbReference type="Gene3D" id="1.20.5.1930">
    <property type="match status" value="1"/>
</dbReference>
<reference evidence="10 11" key="1">
    <citation type="submission" date="2019-03" db="EMBL/GenBank/DDBJ databases">
        <title>Genomic Encyclopedia of Type Strains, Phase IV (KMG-IV): sequencing the most valuable type-strain genomes for metagenomic binning, comparative biology and taxonomic classification.</title>
        <authorList>
            <person name="Goeker M."/>
        </authorList>
    </citation>
    <scope>NUCLEOTIDE SEQUENCE [LARGE SCALE GENOMIC DNA]</scope>
    <source>
        <strain evidence="10 11">DSM 28697</strain>
    </source>
</reference>
<sequence>MCPKKIDVKVLDTVVDRMVKTVHSSKNEVFHIGEHSRQEFEQLKKESLETRQKLNDIIDEGDRLEAHTKLARMRLSEVSKNFKRFSESEVREAYERAHNLQMNLTMNRQKEQQLRERRDDLDRRIMNLRKTVERAEALGSQITVVLNYLTGSFQQVGEMIADAKQKQDFGLKIIEAQEDERRRLSREIHDGPAQMLANVMMRSELIDRIAKERNTEEALKEVRDLRQMVRSALYEVRRIIYDLRPMALDDLGLIPTLKRYLATIEEYNKLTIHFRNLGEERRISSRLEVALFRLVQEATQNAVKHAEATEINVKIEISHQQSMVVVKDNGKGFDPEERNDKSFGLLGMRERVDLLEGEMTIHSALGKGTNITIMVPTNEASEE</sequence>
<dbReference type="Pfam" id="PF02518">
    <property type="entry name" value="HATPase_c"/>
    <property type="match status" value="1"/>
</dbReference>
<evidence type="ECO:0000313" key="11">
    <source>
        <dbReference type="Proteomes" id="UP000295632"/>
    </source>
</evidence>
<comment type="subcellular location">
    <subcellularLocation>
        <location evidence="7">Cytoplasm</location>
    </subcellularLocation>
</comment>
<evidence type="ECO:0000313" key="10">
    <source>
        <dbReference type="EMBL" id="TDQ36921.1"/>
    </source>
</evidence>
<name>A0A4R6TU87_9BACI</name>
<keyword evidence="3 7" id="KW-0547">Nucleotide-binding</keyword>
<comment type="caution">
    <text evidence="10">The sequence shown here is derived from an EMBL/GenBank/DDBJ whole genome shotgun (WGS) entry which is preliminary data.</text>
</comment>
<evidence type="ECO:0000256" key="1">
    <source>
        <dbReference type="ARBA" id="ARBA00000085"/>
    </source>
</evidence>
<keyword evidence="2 7" id="KW-0808">Transferase</keyword>
<dbReference type="InterPro" id="IPR050482">
    <property type="entry name" value="Sensor_HK_TwoCompSys"/>
</dbReference>
<evidence type="ECO:0000256" key="4">
    <source>
        <dbReference type="ARBA" id="ARBA00022777"/>
    </source>
</evidence>
<dbReference type="OrthoDB" id="9781904at2"/>
<keyword evidence="8" id="KW-0175">Coiled coil</keyword>
<dbReference type="EC" id="2.7.13.3" evidence="7"/>
<dbReference type="Proteomes" id="UP000295632">
    <property type="component" value="Unassembled WGS sequence"/>
</dbReference>